<evidence type="ECO:0000313" key="3">
    <source>
        <dbReference type="WBParaSite" id="SMUV_0000510001-mRNA-1"/>
    </source>
</evidence>
<proteinExistence type="predicted"/>
<evidence type="ECO:0000256" key="1">
    <source>
        <dbReference type="SAM" id="MobiDB-lite"/>
    </source>
</evidence>
<evidence type="ECO:0000313" key="2">
    <source>
        <dbReference type="Proteomes" id="UP000046393"/>
    </source>
</evidence>
<feature type="compositionally biased region" description="Basic and acidic residues" evidence="1">
    <location>
        <begin position="58"/>
        <end position="69"/>
    </location>
</feature>
<feature type="region of interest" description="Disordered" evidence="1">
    <location>
        <begin position="40"/>
        <end position="69"/>
    </location>
</feature>
<dbReference type="WBParaSite" id="SMUV_0000510001-mRNA-1">
    <property type="protein sequence ID" value="SMUV_0000510001-mRNA-1"/>
    <property type="gene ID" value="SMUV_0000510001"/>
</dbReference>
<organism evidence="2 3">
    <name type="scientific">Syphacia muris</name>
    <dbReference type="NCBI Taxonomy" id="451379"/>
    <lineage>
        <taxon>Eukaryota</taxon>
        <taxon>Metazoa</taxon>
        <taxon>Ecdysozoa</taxon>
        <taxon>Nematoda</taxon>
        <taxon>Chromadorea</taxon>
        <taxon>Rhabditida</taxon>
        <taxon>Spirurina</taxon>
        <taxon>Oxyuridomorpha</taxon>
        <taxon>Oxyuroidea</taxon>
        <taxon>Oxyuridae</taxon>
        <taxon>Syphacia</taxon>
    </lineage>
</organism>
<dbReference type="Proteomes" id="UP000046393">
    <property type="component" value="Unplaced"/>
</dbReference>
<sequence>MRLFKINIVICTVIKAKEEVSIARVCKGWNEQAAESSLIEFSSNESNEGGLKEEEENEKSANEKIERTEGHSKLPQQLCIGPRHRLRLHCFTFFRPTELNAYSHFFVSIDHAPLISSKAFRAFFYGQRTNLHS</sequence>
<protein>
    <submittedName>
        <fullName evidence="3">F-box domain-containing protein</fullName>
    </submittedName>
</protein>
<accession>A0A0N5AKS0</accession>
<reference evidence="3" key="1">
    <citation type="submission" date="2017-02" db="UniProtKB">
        <authorList>
            <consortium name="WormBaseParasite"/>
        </authorList>
    </citation>
    <scope>IDENTIFICATION</scope>
</reference>
<dbReference type="AlphaFoldDB" id="A0A0N5AKS0"/>
<name>A0A0N5AKS0_9BILA</name>
<keyword evidence="2" id="KW-1185">Reference proteome</keyword>